<evidence type="ECO:0000256" key="1">
    <source>
        <dbReference type="SAM" id="MobiDB-lite"/>
    </source>
</evidence>
<dbReference type="EMBL" id="QKYT01000066">
    <property type="protein sequence ID" value="RIA95197.1"/>
    <property type="molecule type" value="Genomic_DNA"/>
</dbReference>
<gene>
    <name evidence="2" type="ORF">C1645_817042</name>
</gene>
<proteinExistence type="predicted"/>
<keyword evidence="3" id="KW-1185">Reference proteome</keyword>
<organism evidence="2 3">
    <name type="scientific">Glomus cerebriforme</name>
    <dbReference type="NCBI Taxonomy" id="658196"/>
    <lineage>
        <taxon>Eukaryota</taxon>
        <taxon>Fungi</taxon>
        <taxon>Fungi incertae sedis</taxon>
        <taxon>Mucoromycota</taxon>
        <taxon>Glomeromycotina</taxon>
        <taxon>Glomeromycetes</taxon>
        <taxon>Glomerales</taxon>
        <taxon>Glomeraceae</taxon>
        <taxon>Glomus</taxon>
    </lineage>
</organism>
<evidence type="ECO:0000313" key="3">
    <source>
        <dbReference type="Proteomes" id="UP000265703"/>
    </source>
</evidence>
<feature type="region of interest" description="Disordered" evidence="1">
    <location>
        <begin position="102"/>
        <end position="127"/>
    </location>
</feature>
<name>A0A397TFQ0_9GLOM</name>
<dbReference type="AlphaFoldDB" id="A0A397TFQ0"/>
<comment type="caution">
    <text evidence="2">The sequence shown here is derived from an EMBL/GenBank/DDBJ whole genome shotgun (WGS) entry which is preliminary data.</text>
</comment>
<protein>
    <submittedName>
        <fullName evidence="2">Uncharacterized protein</fullName>
    </submittedName>
</protein>
<feature type="compositionally biased region" description="Basic and acidic residues" evidence="1">
    <location>
        <begin position="117"/>
        <end position="127"/>
    </location>
</feature>
<evidence type="ECO:0000313" key="2">
    <source>
        <dbReference type="EMBL" id="RIA95197.1"/>
    </source>
</evidence>
<accession>A0A397TFQ0</accession>
<dbReference type="Proteomes" id="UP000265703">
    <property type="component" value="Unassembled WGS sequence"/>
</dbReference>
<reference evidence="2 3" key="1">
    <citation type="submission" date="2018-06" db="EMBL/GenBank/DDBJ databases">
        <title>Comparative genomics reveals the genomic features of Rhizophagus irregularis, R. cerebriforme, R. diaphanum and Gigaspora rosea, and their symbiotic lifestyle signature.</title>
        <authorList>
            <person name="Morin E."/>
            <person name="San Clemente H."/>
            <person name="Chen E.C.H."/>
            <person name="De La Providencia I."/>
            <person name="Hainaut M."/>
            <person name="Kuo A."/>
            <person name="Kohler A."/>
            <person name="Murat C."/>
            <person name="Tang N."/>
            <person name="Roy S."/>
            <person name="Loubradou J."/>
            <person name="Henrissat B."/>
            <person name="Grigoriev I.V."/>
            <person name="Corradi N."/>
            <person name="Roux C."/>
            <person name="Martin F.M."/>
        </authorList>
    </citation>
    <scope>NUCLEOTIDE SEQUENCE [LARGE SCALE GENOMIC DNA]</scope>
    <source>
        <strain evidence="2 3">DAOM 227022</strain>
    </source>
</reference>
<sequence length="127" mass="14589">MEIGQNIHSKNYVYTISLRPVNALQVQYLNKKPVVEGEPEVLQHLLEMEGLNVEIGLEIIYFEGRSAKFTLNNVPCELEYNLSDFSLEDLQKLAIFSCNNNKYSSSNKNDQNESDNSEYKGSENDEY</sequence>